<dbReference type="InterPro" id="IPR016035">
    <property type="entry name" value="Acyl_Trfase/lysoPLipase"/>
</dbReference>
<dbReference type="GO" id="GO:0005737">
    <property type="term" value="C:cytoplasm"/>
    <property type="evidence" value="ECO:0000318"/>
    <property type="project" value="GO_Central"/>
</dbReference>
<dbReference type="PANTHER" id="PTHR12406:SF41">
    <property type="entry name" value="BRUMMER, ISOFORM B-RELATED"/>
    <property type="match status" value="1"/>
</dbReference>
<evidence type="ECO:0000313" key="5">
    <source>
        <dbReference type="Proteomes" id="UP000001593"/>
    </source>
</evidence>
<dbReference type="PhylomeDB" id="A7T8D3"/>
<dbReference type="AlphaFoldDB" id="A7T8D3"/>
<dbReference type="GO" id="GO:0004806">
    <property type="term" value="F:triacylglycerol lipase activity"/>
    <property type="evidence" value="ECO:0000318"/>
    <property type="project" value="GO_Central"/>
</dbReference>
<dbReference type="InterPro" id="IPR033562">
    <property type="entry name" value="PLPL"/>
</dbReference>
<evidence type="ECO:0000256" key="2">
    <source>
        <dbReference type="PROSITE-ProRule" id="PRU01161"/>
    </source>
</evidence>
<dbReference type="HOGENOM" id="CLU_018371_4_1_1"/>
<feature type="short sequence motif" description="GXGXXG" evidence="2">
    <location>
        <begin position="12"/>
        <end position="17"/>
    </location>
</feature>
<evidence type="ECO:0000256" key="1">
    <source>
        <dbReference type="ARBA" id="ARBA00023098"/>
    </source>
</evidence>
<feature type="short sequence motif" description="GXSXG" evidence="2">
    <location>
        <begin position="43"/>
        <end position="47"/>
    </location>
</feature>
<dbReference type="Pfam" id="PF01734">
    <property type="entry name" value="Patatin"/>
    <property type="match status" value="1"/>
</dbReference>
<dbReference type="GO" id="GO:0019433">
    <property type="term" value="P:triglyceride catabolic process"/>
    <property type="evidence" value="ECO:0000318"/>
    <property type="project" value="GO_Central"/>
</dbReference>
<dbReference type="InterPro" id="IPR002641">
    <property type="entry name" value="PNPLA_dom"/>
</dbReference>
<reference evidence="4 5" key="1">
    <citation type="journal article" date="2007" name="Science">
        <title>Sea anemone genome reveals ancestral eumetazoan gene repertoire and genomic organization.</title>
        <authorList>
            <person name="Putnam N.H."/>
            <person name="Srivastava M."/>
            <person name="Hellsten U."/>
            <person name="Dirks B."/>
            <person name="Chapman J."/>
            <person name="Salamov A."/>
            <person name="Terry A."/>
            <person name="Shapiro H."/>
            <person name="Lindquist E."/>
            <person name="Kapitonov V.V."/>
            <person name="Jurka J."/>
            <person name="Genikhovich G."/>
            <person name="Grigoriev I.V."/>
            <person name="Lucas S.M."/>
            <person name="Steele R.E."/>
            <person name="Finnerty J.R."/>
            <person name="Technau U."/>
            <person name="Martindale M.Q."/>
            <person name="Rokhsar D.S."/>
        </authorList>
    </citation>
    <scope>NUCLEOTIDE SEQUENCE [LARGE SCALE GENOMIC DNA]</scope>
    <source>
        <strain evidence="5">CH2 X CH6</strain>
    </source>
</reference>
<dbReference type="STRING" id="45351.A7T8D3"/>
<organism evidence="4 5">
    <name type="scientific">Nematostella vectensis</name>
    <name type="common">Starlet sea anemone</name>
    <dbReference type="NCBI Taxonomy" id="45351"/>
    <lineage>
        <taxon>Eukaryota</taxon>
        <taxon>Metazoa</taxon>
        <taxon>Cnidaria</taxon>
        <taxon>Anthozoa</taxon>
        <taxon>Hexacorallia</taxon>
        <taxon>Actiniaria</taxon>
        <taxon>Edwardsiidae</taxon>
        <taxon>Nematostella</taxon>
    </lineage>
</organism>
<dbReference type="GO" id="GO:0016020">
    <property type="term" value="C:membrane"/>
    <property type="evidence" value="ECO:0000318"/>
    <property type="project" value="GO_Central"/>
</dbReference>
<keyword evidence="1" id="KW-0443">Lipid metabolism</keyword>
<dbReference type="GO" id="GO:0055088">
    <property type="term" value="P:lipid homeostasis"/>
    <property type="evidence" value="ECO:0000318"/>
    <property type="project" value="GO_Central"/>
</dbReference>
<dbReference type="SUPFAM" id="SSF52151">
    <property type="entry name" value="FabD/lysophospholipase-like"/>
    <property type="match status" value="1"/>
</dbReference>
<keyword evidence="5" id="KW-1185">Reference proteome</keyword>
<dbReference type="InParanoid" id="A7T8D3"/>
<name>A7T8D3_NEMVE</name>
<protein>
    <recommendedName>
        <fullName evidence="3">PNPLA domain-containing protein</fullName>
    </recommendedName>
</protein>
<dbReference type="GO" id="GO:0005811">
    <property type="term" value="C:lipid droplet"/>
    <property type="evidence" value="ECO:0000318"/>
    <property type="project" value="GO_Central"/>
</dbReference>
<accession>A7T8D3</accession>
<dbReference type="PANTHER" id="PTHR12406">
    <property type="entry name" value="CALCIUM-INDEPENDENT PHOSPHOLIPASE A2 IPLA2 -RELATED"/>
    <property type="match status" value="1"/>
</dbReference>
<feature type="domain" description="PNPLA" evidence="3">
    <location>
        <begin position="8"/>
        <end position="138"/>
    </location>
</feature>
<evidence type="ECO:0000313" key="4">
    <source>
        <dbReference type="EMBL" id="EDO27758.1"/>
    </source>
</evidence>
<proteinExistence type="predicted"/>
<dbReference type="Gene3D" id="3.40.1090.10">
    <property type="entry name" value="Cytosolic phospholipase A2 catalytic domain"/>
    <property type="match status" value="1"/>
</dbReference>
<gene>
    <name evidence="4" type="ORF">NEMVEDRAFT_v1g223750</name>
</gene>
<dbReference type="Proteomes" id="UP000001593">
    <property type="component" value="Unassembled WGS sequence"/>
</dbReference>
<evidence type="ECO:0000259" key="3">
    <source>
        <dbReference type="PROSITE" id="PS51635"/>
    </source>
</evidence>
<sequence length="138" mass="15206">MTESNFNLTFSGCGFLGIYHLGVVSCMKDNAPSFLAKVKCFGGASAGSFASTALLMDLNIAESSEFVLRLAKRARTLTLGPLHPNFRILQTLRRSFEKILPENAHELASGRLHISLTRVSDFTNLIVSEFHSKEDLIE</sequence>
<dbReference type="PROSITE" id="PS51635">
    <property type="entry name" value="PNPLA"/>
    <property type="match status" value="1"/>
</dbReference>
<feature type="non-terminal residue" evidence="4">
    <location>
        <position position="138"/>
    </location>
</feature>
<dbReference type="EMBL" id="DS472641">
    <property type="protein sequence ID" value="EDO27758.1"/>
    <property type="molecule type" value="Genomic_DNA"/>
</dbReference>
<dbReference type="eggNOG" id="KOG3773">
    <property type="taxonomic scope" value="Eukaryota"/>
</dbReference>
<comment type="caution">
    <text evidence="2">Lacks conserved residue(s) required for the propagation of feature annotation.</text>
</comment>